<dbReference type="SUPFAM" id="SSF48403">
    <property type="entry name" value="Ankyrin repeat"/>
    <property type="match status" value="1"/>
</dbReference>
<feature type="repeat" description="ANK" evidence="1">
    <location>
        <begin position="130"/>
        <end position="162"/>
    </location>
</feature>
<dbReference type="OrthoDB" id="5324723at2"/>
<organism evidence="3 6">
    <name type="scientific">Helicobacter typhlonius</name>
    <dbReference type="NCBI Taxonomy" id="76936"/>
    <lineage>
        <taxon>Bacteria</taxon>
        <taxon>Pseudomonadati</taxon>
        <taxon>Campylobacterota</taxon>
        <taxon>Epsilonproteobacteria</taxon>
        <taxon>Campylobacterales</taxon>
        <taxon>Helicobacteraceae</taxon>
        <taxon>Helicobacter</taxon>
    </lineage>
</organism>
<dbReference type="SUPFAM" id="SSF140731">
    <property type="entry name" value="PA2201 C-terminal domain-like"/>
    <property type="match status" value="1"/>
</dbReference>
<sequence>MKTLEDLKAMSQEQKEKLESKLFSVVRNNNLDSVSEFFKVYPVKETFYEKCFEYNKSFLDPVELLACAGNSSSKNFAMLELLEKCGLRADYEYRGDNALLAYIDLEGKKRESVIEYFLNKGARWEVYGRNGETKLHFWAEMNEAPNLEFALKYGANPNVKNIPPTLSDGWDLGGKNIGATPLMYAGNSTFAREAPMGASIQLLLKYGAEVNAVGYMEKSHKVERNGKRILEGRGEYSEPQSVLDYCNCGANEELLKAAGARSWEQLIKEYNIDTTLTVPEQVRIYYERLEDKSYQKTPIEIDDEKPKTPKTLRDIHKDEEYFDRYIRAEEKFLKKYNESHNIYSENFCIATAMYSRGDDIESIKQVFVKSLNEWKNNFDISDYTTNTEKLAVMILCDMNTSWVLEQLNVSEREKEDTYYDDWLLHFLASKGAEKDFSKMAQSLKKYDMLKLFIETKESDYFKTYLKQWYSKSRSEAWWGDHKYPDERLVYSGYWNYEGAAVLKILGVDKEEFKGYKYFPYDLI</sequence>
<dbReference type="PROSITE" id="PS50088">
    <property type="entry name" value="ANK_REPEAT"/>
    <property type="match status" value="1"/>
</dbReference>
<dbReference type="KEGG" id="hty:BN2458_PEG1174"/>
<dbReference type="Pfam" id="PF08929">
    <property type="entry name" value="PoNi_C"/>
    <property type="match status" value="1"/>
</dbReference>
<evidence type="ECO:0000259" key="2">
    <source>
        <dbReference type="Pfam" id="PF08929"/>
    </source>
</evidence>
<keyword evidence="1" id="KW-0040">ANK repeat</keyword>
<evidence type="ECO:0000313" key="6">
    <source>
        <dbReference type="Proteomes" id="UP000064525"/>
    </source>
</evidence>
<reference evidence="3" key="3">
    <citation type="submission" date="2015-11" db="EMBL/GenBank/DDBJ databases">
        <authorList>
            <person name="Zhang Y."/>
            <person name="Guo Z."/>
        </authorList>
    </citation>
    <scope>NUCLEOTIDE SEQUENCE</scope>
    <source>
        <strain evidence="3">1</strain>
    </source>
</reference>
<dbReference type="Proteomes" id="UP000029925">
    <property type="component" value="Unassembled WGS sequence"/>
</dbReference>
<name>A0A099UBV3_9HELI</name>
<dbReference type="Proteomes" id="UP000064525">
    <property type="component" value="Chromosome I"/>
</dbReference>
<keyword evidence="5" id="KW-1185">Reference proteome</keyword>
<reference evidence="6" key="2">
    <citation type="submission" date="2015-11" db="EMBL/GenBank/DDBJ databases">
        <authorList>
            <person name="Anvar S.Y."/>
        </authorList>
    </citation>
    <scope>NUCLEOTIDE SEQUENCE [LARGE SCALE GENOMIC DNA]</scope>
</reference>
<dbReference type="RefSeq" id="WP_034343239.1">
    <property type="nucleotide sequence ID" value="NZ_CAOMJD010000008.1"/>
</dbReference>
<protein>
    <submittedName>
        <fullName evidence="4">DUF1911 domain-containing protein</fullName>
    </submittedName>
</protein>
<dbReference type="InterPro" id="IPR036770">
    <property type="entry name" value="Ankyrin_rpt-contain_sf"/>
</dbReference>
<dbReference type="InterPro" id="IPR002110">
    <property type="entry name" value="Ankyrin_rpt"/>
</dbReference>
<dbReference type="InterPro" id="IPR015025">
    <property type="entry name" value="PoNi_C"/>
</dbReference>
<dbReference type="AlphaFoldDB" id="A0A099UBV3"/>
<dbReference type="Gene3D" id="1.25.40.20">
    <property type="entry name" value="Ankyrin repeat-containing domain"/>
    <property type="match status" value="1"/>
</dbReference>
<evidence type="ECO:0000313" key="5">
    <source>
        <dbReference type="Proteomes" id="UP000029925"/>
    </source>
</evidence>
<evidence type="ECO:0000313" key="4">
    <source>
        <dbReference type="EMBL" id="TLD78672.1"/>
    </source>
</evidence>
<dbReference type="EMBL" id="JRPF02000004">
    <property type="protein sequence ID" value="TLD78672.1"/>
    <property type="molecule type" value="Genomic_DNA"/>
</dbReference>
<evidence type="ECO:0000313" key="3">
    <source>
        <dbReference type="EMBL" id="CUU40059.1"/>
    </source>
</evidence>
<dbReference type="GeneID" id="78151379"/>
<dbReference type="InterPro" id="IPR028983">
    <property type="entry name" value="PA2201-like_C"/>
</dbReference>
<dbReference type="Gene3D" id="1.10.3920.10">
    <property type="entry name" value="PA2201 C-terminal domain-like"/>
    <property type="match status" value="1"/>
</dbReference>
<proteinExistence type="predicted"/>
<dbReference type="PATRIC" id="fig|76936.10.peg.1148"/>
<dbReference type="EMBL" id="LN907858">
    <property type="protein sequence ID" value="CUU40059.1"/>
    <property type="molecule type" value="Genomic_DNA"/>
</dbReference>
<accession>A0A099UBV3</accession>
<evidence type="ECO:0000256" key="1">
    <source>
        <dbReference type="PROSITE-ProRule" id="PRU00023"/>
    </source>
</evidence>
<gene>
    <name evidence="3" type="ORF">BN2458_PEG1174</name>
    <name evidence="4" type="ORF">LS75_005020</name>
</gene>
<reference evidence="4 5" key="1">
    <citation type="journal article" date="2014" name="Genome Announc.">
        <title>Draft genome sequences of eight enterohepatic helicobacter species isolated from both laboratory and wild rodents.</title>
        <authorList>
            <person name="Sheh A."/>
            <person name="Shen Z."/>
            <person name="Fox J.G."/>
        </authorList>
    </citation>
    <scope>NUCLEOTIDE SEQUENCE [LARGE SCALE GENOMIC DNA]</scope>
    <source>
        <strain evidence="4 5">MIT 98-6810</strain>
    </source>
</reference>
<feature type="domain" description="PoNi C-terminal" evidence="2">
    <location>
        <begin position="420"/>
        <end position="522"/>
    </location>
</feature>
<dbReference type="STRING" id="76936.BN2458_PEG1174"/>